<proteinExistence type="inferred from homology"/>
<evidence type="ECO:0000256" key="2">
    <source>
        <dbReference type="ARBA" id="ARBA00023127"/>
    </source>
</evidence>
<evidence type="ECO:0000313" key="6">
    <source>
        <dbReference type="EMBL" id="KAA8519901.1"/>
    </source>
</evidence>
<protein>
    <recommendedName>
        <fullName evidence="5">Cyclin-like domain-containing protein</fullName>
    </recommendedName>
</protein>
<evidence type="ECO:0000256" key="1">
    <source>
        <dbReference type="ARBA" id="ARBA00022618"/>
    </source>
</evidence>
<dbReference type="InterPro" id="IPR039361">
    <property type="entry name" value="Cyclin"/>
</dbReference>
<name>A0A5J4ZS60_9ASTE</name>
<dbReference type="GO" id="GO:0051301">
    <property type="term" value="P:cell division"/>
    <property type="evidence" value="ECO:0007669"/>
    <property type="project" value="UniProtKB-KW"/>
</dbReference>
<dbReference type="CDD" id="cd20544">
    <property type="entry name" value="CYCLIN_AtCycD-like_rpt2"/>
    <property type="match status" value="1"/>
</dbReference>
<dbReference type="InterPro" id="IPR036915">
    <property type="entry name" value="Cyclin-like_sf"/>
</dbReference>
<dbReference type="OrthoDB" id="306099at2759"/>
<feature type="domain" description="Cyclin-like" evidence="5">
    <location>
        <begin position="51"/>
        <end position="132"/>
    </location>
</feature>
<dbReference type="InterPro" id="IPR013763">
    <property type="entry name" value="Cyclin-like_dom"/>
</dbReference>
<gene>
    <name evidence="6" type="ORF">F0562_014189</name>
</gene>
<reference evidence="6 7" key="1">
    <citation type="submission" date="2019-09" db="EMBL/GenBank/DDBJ databases">
        <title>A chromosome-level genome assembly of the Chinese tupelo Nyssa sinensis.</title>
        <authorList>
            <person name="Yang X."/>
            <person name="Kang M."/>
            <person name="Yang Y."/>
            <person name="Xiong H."/>
            <person name="Wang M."/>
            <person name="Zhang Z."/>
            <person name="Wang Z."/>
            <person name="Wu H."/>
            <person name="Ma T."/>
            <person name="Liu J."/>
            <person name="Xi Z."/>
        </authorList>
    </citation>
    <scope>NUCLEOTIDE SEQUENCE [LARGE SCALE GENOMIC DNA]</scope>
    <source>
        <strain evidence="6">J267</strain>
        <tissue evidence="6">Leaf</tissue>
    </source>
</reference>
<keyword evidence="1" id="KW-0132">Cell division</keyword>
<keyword evidence="2 4" id="KW-0195">Cyclin</keyword>
<dbReference type="SUPFAM" id="SSF47954">
    <property type="entry name" value="Cyclin-like"/>
    <property type="match status" value="2"/>
</dbReference>
<dbReference type="Gene3D" id="1.10.472.10">
    <property type="entry name" value="Cyclin-like"/>
    <property type="match status" value="1"/>
</dbReference>
<dbReference type="EMBL" id="CM018049">
    <property type="protein sequence ID" value="KAA8519901.1"/>
    <property type="molecule type" value="Genomic_DNA"/>
</dbReference>
<dbReference type="Proteomes" id="UP000325577">
    <property type="component" value="Linkage Group LG6"/>
</dbReference>
<dbReference type="InterPro" id="IPR006671">
    <property type="entry name" value="Cyclin_N"/>
</dbReference>
<keyword evidence="7" id="KW-1185">Reference proteome</keyword>
<dbReference type="AlphaFoldDB" id="A0A5J4ZS60"/>
<dbReference type="Pfam" id="PF00134">
    <property type="entry name" value="Cyclin_N"/>
    <property type="match status" value="1"/>
</dbReference>
<evidence type="ECO:0000256" key="4">
    <source>
        <dbReference type="RuleBase" id="RU000383"/>
    </source>
</evidence>
<dbReference type="InterPro" id="IPR004367">
    <property type="entry name" value="Cyclin_C-dom"/>
</dbReference>
<dbReference type="PANTHER" id="PTHR10177">
    <property type="entry name" value="CYCLINS"/>
    <property type="match status" value="1"/>
</dbReference>
<evidence type="ECO:0000313" key="7">
    <source>
        <dbReference type="Proteomes" id="UP000325577"/>
    </source>
</evidence>
<dbReference type="Pfam" id="PF02984">
    <property type="entry name" value="Cyclin_C"/>
    <property type="match status" value="1"/>
</dbReference>
<evidence type="ECO:0000256" key="3">
    <source>
        <dbReference type="ARBA" id="ARBA00023306"/>
    </source>
</evidence>
<evidence type="ECO:0000259" key="5">
    <source>
        <dbReference type="SMART" id="SM00385"/>
    </source>
</evidence>
<sequence length="259" mass="29561">MEFDLENPLTSFEEHQSDTIPTLFANESDHMPSLAFKADDFPFSVRQQAISLLLQAQFTCNFDSFICYLAVNYMDRFISKQEMPQGKPWIPRLLVISCLSLAAKMKNADLSLSNLQRERESELQRIIFKVHYEIKLLEYKPSIIAASAILCASQDLFPLQYSCFRTAISSCEYLNKEELLKCLGVMQVMVMERRDLVFNAVSSSTTKTPIGVLDRHCTNTESEDTASDTLMAESDNIKRRKLNGFCSDRAVQLSQMQQC</sequence>
<dbReference type="SMART" id="SM00385">
    <property type="entry name" value="CYCLIN"/>
    <property type="match status" value="1"/>
</dbReference>
<keyword evidence="3" id="KW-0131">Cell cycle</keyword>
<organism evidence="6 7">
    <name type="scientific">Nyssa sinensis</name>
    <dbReference type="NCBI Taxonomy" id="561372"/>
    <lineage>
        <taxon>Eukaryota</taxon>
        <taxon>Viridiplantae</taxon>
        <taxon>Streptophyta</taxon>
        <taxon>Embryophyta</taxon>
        <taxon>Tracheophyta</taxon>
        <taxon>Spermatophyta</taxon>
        <taxon>Magnoliopsida</taxon>
        <taxon>eudicotyledons</taxon>
        <taxon>Gunneridae</taxon>
        <taxon>Pentapetalae</taxon>
        <taxon>asterids</taxon>
        <taxon>Cornales</taxon>
        <taxon>Nyssaceae</taxon>
        <taxon>Nyssa</taxon>
    </lineage>
</organism>
<comment type="similarity">
    <text evidence="4">Belongs to the cyclin family.</text>
</comment>
<accession>A0A5J4ZS60</accession>